<gene>
    <name evidence="1" type="primary">WFDC2</name>
</gene>
<reference evidence="1" key="3">
    <citation type="submission" date="2025-09" db="UniProtKB">
        <authorList>
            <consortium name="Ensembl"/>
        </authorList>
    </citation>
    <scope>IDENTIFICATION</scope>
</reference>
<proteinExistence type="predicted"/>
<sequence length="169" mass="17794">MPACRLGPLLAALLLGLLLGFPPVTGEWGGERLGAQRGRTRSAGTEPGRSLASPSSEDSPRRKWGVPCRLKCAGTEKPGVCPELEGEANCTKACVSDEDCNDNLKCCQAGCATVCQMPNEKKGSCPKVDIAFPQLGLCRDQCQVDSQCSDLLKCCLNGCGKVSCVTPVF</sequence>
<reference evidence="1" key="1">
    <citation type="submission" date="2020-11" db="EMBL/GenBank/DDBJ databases">
        <authorList>
            <person name="Davenport K.M."/>
            <person name="Bickhart D.M."/>
            <person name="Smith T.P.L."/>
            <person name="Murdoch B.M."/>
            <person name="Rosen B.D."/>
        </authorList>
    </citation>
    <scope>NUCLEOTIDE SEQUENCE [LARGE SCALE GENOMIC DNA]</scope>
    <source>
        <strain evidence="1">OAR_USU_Benz2616</strain>
    </source>
</reference>
<dbReference type="Ensembl" id="ENSOART00020022438.2">
    <property type="protein sequence ID" value="ENSOARP00020018594.2"/>
    <property type="gene ID" value="ENSOARG00020014660.2"/>
</dbReference>
<protein>
    <submittedName>
        <fullName evidence="1">WAP four-disulfide core domain 2</fullName>
    </submittedName>
</protein>
<organism evidence="1">
    <name type="scientific">Ovis aries</name>
    <name type="common">Sheep</name>
    <dbReference type="NCBI Taxonomy" id="9940"/>
    <lineage>
        <taxon>Eukaryota</taxon>
        <taxon>Metazoa</taxon>
        <taxon>Chordata</taxon>
        <taxon>Craniata</taxon>
        <taxon>Vertebrata</taxon>
        <taxon>Euteleostomi</taxon>
        <taxon>Mammalia</taxon>
        <taxon>Eutheria</taxon>
        <taxon>Laurasiatheria</taxon>
        <taxon>Artiodactyla</taxon>
        <taxon>Ruminantia</taxon>
        <taxon>Pecora</taxon>
        <taxon>Bovidae</taxon>
        <taxon>Caprinae</taxon>
        <taxon>Ovis</taxon>
    </lineage>
</organism>
<name>A0AC11BT84_SHEEP</name>
<reference evidence="1" key="2">
    <citation type="submission" date="2025-08" db="UniProtKB">
        <authorList>
            <consortium name="Ensembl"/>
        </authorList>
    </citation>
    <scope>IDENTIFICATION</scope>
</reference>
<evidence type="ECO:0000313" key="1">
    <source>
        <dbReference type="Ensembl" id="ENSOARP00020018594.2"/>
    </source>
</evidence>
<accession>A0AC11BT84</accession>